<evidence type="ECO:0000313" key="2">
    <source>
        <dbReference type="EMBL" id="KAA6311431.1"/>
    </source>
</evidence>
<evidence type="ECO:0000259" key="1">
    <source>
        <dbReference type="Pfam" id="PF05170"/>
    </source>
</evidence>
<feature type="non-terminal residue" evidence="2">
    <location>
        <position position="321"/>
    </location>
</feature>
<reference evidence="2" key="1">
    <citation type="submission" date="2019-03" db="EMBL/GenBank/DDBJ databases">
        <title>Single cell metagenomics reveals metabolic interactions within the superorganism composed of flagellate Streblomastix strix and complex community of Bacteroidetes bacteria on its surface.</title>
        <authorList>
            <person name="Treitli S.C."/>
            <person name="Kolisko M."/>
            <person name="Husnik F."/>
            <person name="Keeling P."/>
            <person name="Hampl V."/>
        </authorList>
    </citation>
    <scope>NUCLEOTIDE SEQUENCE</scope>
    <source>
        <strain evidence="2">STM</strain>
    </source>
</reference>
<dbReference type="GO" id="GO:0005886">
    <property type="term" value="C:plasma membrane"/>
    <property type="evidence" value="ECO:0007669"/>
    <property type="project" value="TreeGrafter"/>
</dbReference>
<dbReference type="GO" id="GO:0090313">
    <property type="term" value="P:regulation of protein targeting to membrane"/>
    <property type="evidence" value="ECO:0007669"/>
    <property type="project" value="TreeGrafter"/>
</dbReference>
<dbReference type="EMBL" id="SNRY01006944">
    <property type="protein sequence ID" value="KAA6311431.1"/>
    <property type="molecule type" value="Genomic_DNA"/>
</dbReference>
<sequence length="321" mass="35288">MKKVLKITGAVVVILLLLMLVLPYAFRGKIESLVKSEGNKMLNAQFDYGSLNISLFRNFPKASLTLTDFWLKGVGEFENDTLIAVGEATAAVNLFSLFGNEGYDVSKIRLEDTQVKALALADAQVNWDIMKPSATEQEASATSSPFRIKLQSVVVENLNIIYDDRVANMYADIRNLNINLKGNLAQDKTMLNTEAEVESLTYRSGGITLLNKASVYAKMDVDADLANSKFTLKKNEFRLNAIKAEIDGWVALNDAGTDMDLALKTNEIGFKEILSLVPTIYAQDFKSLKTDGAVSLSAHAKGMMQGDTLPQFDVTFDVKDG</sequence>
<proteinExistence type="predicted"/>
<organism evidence="2">
    <name type="scientific">termite gut metagenome</name>
    <dbReference type="NCBI Taxonomy" id="433724"/>
    <lineage>
        <taxon>unclassified sequences</taxon>
        <taxon>metagenomes</taxon>
        <taxon>organismal metagenomes</taxon>
    </lineage>
</organism>
<comment type="caution">
    <text evidence="2">The sequence shown here is derived from an EMBL/GenBank/DDBJ whole genome shotgun (WGS) entry which is preliminary data.</text>
</comment>
<dbReference type="Pfam" id="PF05170">
    <property type="entry name" value="AsmA"/>
    <property type="match status" value="1"/>
</dbReference>
<dbReference type="PANTHER" id="PTHR30441:SF8">
    <property type="entry name" value="DUF748 DOMAIN-CONTAINING PROTEIN"/>
    <property type="match status" value="1"/>
</dbReference>
<dbReference type="PANTHER" id="PTHR30441">
    <property type="entry name" value="DUF748 DOMAIN-CONTAINING PROTEIN"/>
    <property type="match status" value="1"/>
</dbReference>
<gene>
    <name evidence="2" type="ORF">EZS27_037437</name>
</gene>
<dbReference type="AlphaFoldDB" id="A0A5J4PRB4"/>
<dbReference type="InterPro" id="IPR007844">
    <property type="entry name" value="AsmA"/>
</dbReference>
<protein>
    <recommendedName>
        <fullName evidence="1">AsmA domain-containing protein</fullName>
    </recommendedName>
</protein>
<feature type="domain" description="AsmA" evidence="1">
    <location>
        <begin position="1"/>
        <end position="266"/>
    </location>
</feature>
<name>A0A5J4PRB4_9ZZZZ</name>
<dbReference type="InterPro" id="IPR052894">
    <property type="entry name" value="AsmA-related"/>
</dbReference>
<accession>A0A5J4PRB4</accession>